<dbReference type="EMBL" id="CP036401">
    <property type="protein sequence ID" value="QBH99609.1"/>
    <property type="molecule type" value="Genomic_DNA"/>
</dbReference>
<evidence type="ECO:0000313" key="4">
    <source>
        <dbReference type="Proteomes" id="UP000292307"/>
    </source>
</evidence>
<organism evidence="2 5">
    <name type="scientific">Pseudoduganella albidiflava</name>
    <dbReference type="NCBI Taxonomy" id="321983"/>
    <lineage>
        <taxon>Bacteria</taxon>
        <taxon>Pseudomonadati</taxon>
        <taxon>Pseudomonadota</taxon>
        <taxon>Betaproteobacteria</taxon>
        <taxon>Burkholderiales</taxon>
        <taxon>Oxalobacteraceae</taxon>
        <taxon>Telluria group</taxon>
        <taxon>Pseudoduganella</taxon>
    </lineage>
</organism>
<feature type="chain" id="PRO_5044601490" evidence="1">
    <location>
        <begin position="26"/>
        <end position="203"/>
    </location>
</feature>
<name>A0A411WS50_9BURK</name>
<keyword evidence="1" id="KW-0732">Signal</keyword>
<gene>
    <name evidence="3" type="ORF">EYF70_01180</name>
    <name evidence="2" type="ORF">GCM10007387_30380</name>
</gene>
<dbReference type="RefSeq" id="WP_131143763.1">
    <property type="nucleotide sequence ID" value="NZ_BMWV01000006.1"/>
</dbReference>
<evidence type="ECO:0000313" key="3">
    <source>
        <dbReference type="EMBL" id="QBH99609.1"/>
    </source>
</evidence>
<reference evidence="3 4" key="2">
    <citation type="submission" date="2019-02" db="EMBL/GenBank/DDBJ databases">
        <title>Draft Genome Sequences of Six Type Strains of the Genus Massilia.</title>
        <authorList>
            <person name="Miess H."/>
            <person name="Frediansyhah A."/>
            <person name="Gross H."/>
        </authorList>
    </citation>
    <scope>NUCLEOTIDE SEQUENCE [LARGE SCALE GENOMIC DNA]</scope>
    <source>
        <strain evidence="3 4">DSM 17472</strain>
    </source>
</reference>
<dbReference type="InterPro" id="IPR025293">
    <property type="entry name" value="YfiR/HmsC-like"/>
</dbReference>
<dbReference type="Proteomes" id="UP000292307">
    <property type="component" value="Chromosome"/>
</dbReference>
<dbReference type="Pfam" id="PF13689">
    <property type="entry name" value="DUF4154"/>
    <property type="match status" value="1"/>
</dbReference>
<dbReference type="InterPro" id="IPR006311">
    <property type="entry name" value="TAT_signal"/>
</dbReference>
<evidence type="ECO:0000256" key="1">
    <source>
        <dbReference type="SAM" id="SignalP"/>
    </source>
</evidence>
<dbReference type="Proteomes" id="UP000628442">
    <property type="component" value="Unassembled WGS sequence"/>
</dbReference>
<dbReference type="PROSITE" id="PS51318">
    <property type="entry name" value="TAT"/>
    <property type="match status" value="1"/>
</dbReference>
<keyword evidence="4" id="KW-1185">Reference proteome</keyword>
<reference evidence="2" key="3">
    <citation type="submission" date="2022-12" db="EMBL/GenBank/DDBJ databases">
        <authorList>
            <person name="Sun Q."/>
            <person name="Kim S."/>
        </authorList>
    </citation>
    <scope>NUCLEOTIDE SEQUENCE</scope>
    <source>
        <strain evidence="2">KCTC 12343</strain>
    </source>
</reference>
<feature type="signal peptide" evidence="1">
    <location>
        <begin position="1"/>
        <end position="25"/>
    </location>
</feature>
<dbReference type="OrthoDB" id="277577at2"/>
<evidence type="ECO:0000313" key="5">
    <source>
        <dbReference type="Proteomes" id="UP000628442"/>
    </source>
</evidence>
<proteinExistence type="predicted"/>
<dbReference type="AlphaFoldDB" id="A0A411WS50"/>
<dbReference type="EMBL" id="BMWV01000006">
    <property type="protein sequence ID" value="GGY46160.1"/>
    <property type="molecule type" value="Genomic_DNA"/>
</dbReference>
<protein>
    <submittedName>
        <fullName evidence="3">YfiR family protein</fullName>
    </submittedName>
</protein>
<accession>A0A411WS50</accession>
<sequence>MLTRRQWLAAALVAGIPAAMPAARADGELERQVKAAFLYRFGGFVEWPAQAFVRADSPLVIGLHGADELAAPLERTVSGRTINGRALQVVKLKKDGAMGGERAPHIAFVGARDRAAAQGMLDGCRDLPILTVSDSDQVHGMGSVINFLVAGERVRFEVSLKAAAAARLRISARLLAAAYRVQHGEEERGQERMQVHMQPGVAS</sequence>
<reference evidence="2" key="1">
    <citation type="journal article" date="2014" name="Int. J. Syst. Evol. Microbiol.">
        <title>Complete genome sequence of Corynebacterium casei LMG S-19264T (=DSM 44701T), isolated from a smear-ripened cheese.</title>
        <authorList>
            <consortium name="US DOE Joint Genome Institute (JGI-PGF)"/>
            <person name="Walter F."/>
            <person name="Albersmeier A."/>
            <person name="Kalinowski J."/>
            <person name="Ruckert C."/>
        </authorList>
    </citation>
    <scope>NUCLEOTIDE SEQUENCE</scope>
    <source>
        <strain evidence="2">KCTC 12343</strain>
    </source>
</reference>
<evidence type="ECO:0000313" key="2">
    <source>
        <dbReference type="EMBL" id="GGY46160.1"/>
    </source>
</evidence>